<feature type="region of interest" description="Disordered" evidence="1">
    <location>
        <begin position="310"/>
        <end position="330"/>
    </location>
</feature>
<evidence type="ECO:0000256" key="1">
    <source>
        <dbReference type="SAM" id="MobiDB-lite"/>
    </source>
</evidence>
<dbReference type="InterPro" id="IPR013783">
    <property type="entry name" value="Ig-like_fold"/>
</dbReference>
<keyword evidence="5" id="KW-1185">Reference proteome</keyword>
<evidence type="ECO:0000259" key="3">
    <source>
        <dbReference type="Pfam" id="PF19078"/>
    </source>
</evidence>
<dbReference type="PROSITE" id="PS51257">
    <property type="entry name" value="PROKAR_LIPOPROTEIN"/>
    <property type="match status" value="1"/>
</dbReference>
<organism evidence="4 5">
    <name type="scientific">Vibrio owensii</name>
    <dbReference type="NCBI Taxonomy" id="696485"/>
    <lineage>
        <taxon>Bacteria</taxon>
        <taxon>Pseudomonadati</taxon>
        <taxon>Pseudomonadota</taxon>
        <taxon>Gammaproteobacteria</taxon>
        <taxon>Vibrionales</taxon>
        <taxon>Vibrionaceae</taxon>
        <taxon>Vibrio</taxon>
    </lineage>
</organism>
<feature type="chain" id="PRO_5046299926" evidence="2">
    <location>
        <begin position="25"/>
        <end position="4467"/>
    </location>
</feature>
<protein>
    <submittedName>
        <fullName evidence="4">Tandem large repeat</fullName>
    </submittedName>
</protein>
<proteinExistence type="predicted"/>
<evidence type="ECO:0000256" key="2">
    <source>
        <dbReference type="SAM" id="SignalP"/>
    </source>
</evidence>
<feature type="region of interest" description="Disordered" evidence="1">
    <location>
        <begin position="1806"/>
        <end position="1829"/>
    </location>
</feature>
<dbReference type="Pfam" id="PF19078">
    <property type="entry name" value="Big_12"/>
    <property type="match status" value="1"/>
</dbReference>
<dbReference type="NCBIfam" id="NF032891">
    <property type="entry name" value="tail_200_repeat"/>
    <property type="match status" value="10"/>
</dbReference>
<feature type="domain" description="Bacterial Ig-like" evidence="3">
    <location>
        <begin position="2420"/>
        <end position="2509"/>
    </location>
</feature>
<dbReference type="EMBL" id="CP033138">
    <property type="protein sequence ID" value="AYO17362.1"/>
    <property type="molecule type" value="Genomic_DNA"/>
</dbReference>
<keyword evidence="2" id="KW-0732">Signal</keyword>
<evidence type="ECO:0000313" key="4">
    <source>
        <dbReference type="EMBL" id="AYO17362.1"/>
    </source>
</evidence>
<accession>A0ABM6ZNQ2</accession>
<name>A0ABM6ZNQ2_9VIBR</name>
<sequence length="4467" mass="474887">MFTKNTLKPTLGLMAASLLLSACGGGDGGDNTPPARNTGSISGNVFDAPVNGAKIEVFEYKDGKVGRLLASTTSDAFGDYKLEFESSSMPLYVVAQQGSYTDPLTKEIVSSSAGKTLRLEGVVNFSEGSDQKLMLTPLTNIVSGLAKYKISGGESGSDAVSEALDSINGMYGFNVNETTPIDITKGGQSSFATPGHQYGALLTAYSSFSYDLIEKYGQSEDNVYTSMHFADIQFRDVIADGLLDGLEISDSTGAVTPLTFGQQRITSDVYTQDLSQHVLIVVNDPELNISGTDADDYVAFSQKINDLGSHGTTDGVIPPRDETEIDTTPPTVTRTDSDVLARTDSVDIRLNDDIGVQSVSAYVQYQLHGAWSGEFKCNDQQTSGSEFCSVDASGFEVGVRETNIKVSVDTKAIDAVEVDSDTGLSNVTAARLVFYTADVLGNELVPGSNSGHYINFEWDNDAPVISVTSASAINNELQEYVLKGIVKEASQDIKSVSVSFKSGLPEDVACTPVTAESGSACEFSKAYSTDEFLSTTTFDVKATDTKDNVGEYQHAVSRDDQAPAQIITYPEGTSMNYVNVTVDGERSTYEGVYTQDTYTSDNVQSSRDYLKIDYVYAASGLKSIDGVDFANFNVNLLKQNKIPYVRVRVSDVNSDTVLGSSADKLKLVVKYYVSQNNDNNYAFQNTTQTVASTDTITASIPHETILDSEGRVDEVIYYVPFVKEVLGDGFKNVSENASQKLVIQTIDESDNESATQEVYFRSSFDLPTMTVVTPFIGARVQLEGLNPNGEFTSLASCTTIQQPESDQTSALDVASCEATTDVVNYEFMRVRLIGVEGTDPHYYQWKDDAGAKASVNLNNANIGAYFELDGSNTYYVTELATYQTGLFDYRWNQVEAGDKTSERASQILTEVKYALAGGNESFFGFDPTITAYATNEMLEETIPSDLSNDYLHRFLVEAIDDLSQNTPRNNSSDFASAIYDDLSYDGKANGIGAGGNQIQLDGYVFKPDTYRKDLAQSYYNIMTEKYGIPDNIAQLYADDISTANPKLGEDNIFDSGGGSIDIYPPKQTLTIETGRTTMVGDKLYVAGEVVSRVVLEDPSGVVEEGDQAPKFQSMWYAVGDPNTAIPLELQPQESGDSDKFRKEYFFTLNTESADLTDIIEFALETTAFDTKGNGYTEADPLVERLYVDNDYPEASYIPPIGPDNNPIGEDVYLSIRNNIHDLTFELDDVVDDKLEKRSLLFYKTSGERYPVSYEQFYTNQSDRFVVRLCSQEDCSAQGTTINPGDGDWLAVVSAEDNLGNVVSDADNGAPRFRIYIDSESPVVNDAEITERLGGNDVWTPVIDWGDLSQGSNVKVELRKGSGQSQTLEACDPETSVCDQPYLIGEQPDVKVQLVAEAFNYDSKNEFYVTATDKAYPANESRKGTFSFQVDNKGPVILLSTPWIEDALNKENTVVGRKFNVLFESVTDDSGIEEVSLFQVDNPTVLKTFKPENPSQKFEMPLVEDETKNIDLNEGNRIRLYVKAKDVHGFESQSNTNSVVFDNQGPEFSLMGHDVNSYYNSDYVFELRATDLGPNGNVSTEGVDRENLEYWIFEDVEPTPGTPGTKIVNADALKIPLGGQSDGEHTIRVKGSDTRGNSSTSDFLVNVSSKLPQLDLTIAYADSGESIDRVVYNEGDIKLTLKVTDVSGVKEIKSTYKYSGESKATDFQFYKVDGSEDTWEATLTQLQLGTDGNYELSISVENNVQHNGIPLVSNINRTLSVQRNGVAIDIDEPIDFQNYVSDGVLDVKFVTKSEVKAKSIECWVRREHNGDDAPPSGEKPTSGVKNISLGQEPSCSVDSENVSYSPAVLIVQTTGTNGAVAVRKFDFKMMDAEAPKTVSPETDQYVFQGYEVTYDLDDPTKYLAFDLIFKDELSGVNITDNADFPKLIRMAGGIPFSAESCVLNANGEAVCRYKEKYADIIQKTAVTHAYKISNITDNAGNLAAEHEFEFILPTEKPVVEITSPEGSDVLNGKILNVDFRVKLAEYSDIENVSVTFGGESYDLKNNADNFRNFTTCSDDDTYRCSSFHSDELDAGLENKALTIEVLVTDVWENRGLDLVEDIRFDNTAPVIGDLITVTEQPDDKVRFTFVEMKDDVSGLAKVKYTVRALDFEEEKTNKENDKEYITYFELSKGELSGLDKITVEVIAKDAVDNQSSEDKTIDLTVPTITLSFNDMTSLLGGKLAFTKESQSFTITSTEGEHVKATHYSIDMVPTTGDPLNFNGNIVSSSATGTMDFAIDDQAEYIYKVTVTDSMGRAIKDFTLFNNTYNAEGIASVVDYEAPEVSIVDTTQDDKATDDGKYQLDVTAQVTDKNLSSVTSTADNGSGLAVGPQSITEPTNDGEPYVFHYLLSSGNYTIKVIATDAVGNQKDGQTTYEVVAATVPELTISTTASTPLAGGVEVPLTLTFTEEVTEFDISDVKLDENNGGELKPLSWNTTDNITWTVTYISPERENKDITIRVDDGSYKSINNIPGKGDSLVLGVEGVLPTLTKVTFDPLHQEIGKAVDVKLEFDKELQEATATLGSNNVTSLTAAPADKKVWTGTVNVPDVPELGVGLVVSQYKDLVGNVGEDNTSYTLPITPILAITPVGNVDGTNAASLQIAGTSTRFDGQTVNVEIKAQGSETAIVSSNATVQSGGAWTSNAMDISGETNGTYNVVVTGTNASNVEVTETSTLTLSQALPTLTSATFNPTHQLEGQNVTVTLEFDKALQAASAELGGSSFTLTKTADAKVWTGDVVVPVTSELTVGLVVKDYQDLSGNTGADDSSHSMPITPILAITPVGNVDGTNAASLQIAGTSTRFDGQAVNVEIKAQGSETPIVSSNATVQSGGAWTSNAMDISGEPNGTYNVVVTGTNASNVEVTETSTLTLSQALPTLTSATFNPTHQLEGQNVTVTLEFDKALQAASAELGGSSFTLTKTADEKVWTGDVVVPVTSELTVGLVVKDYQDLSGNTGADDSSHSMPITPILAITPVGNVDGTNAASLQIAGTSTRFEGQTVNVEIKAQGSETAIVSSNATVQSGGAWTSNAMDISGEPNGTYNVVVTGNNASNVEVTETSTLTLSQALPTLTSATFNPTHQLEGQNVTVTLEFDKALQAASAELGGSAFTLTKTADAKIWTGDVVVPVTSGLTVGLVVKDYQDLSGNTGADDSSHSMPITPILAITPVGNVDGSNAASLQIAGTSTRFEGQTVSVEIKAQGSETPIVSSNATVQSGGAWTSNAMDISGEQNGTYNVVVTGTNASNVEVTETSTLTLSQSLPTLTSATFNPTHQLEGQNVTVTLEFDKALQAASAELGGSAFTLTKTADAKIWTGDVVVPVTSGLTVGLVVKDYQDLSGNTGADDSSHSMPITPILAITPVGNVDGSDAASLQIAGTSTRFEGQTVSVEIKAQGSETAIVSSNATVQSGGTWTSNAMDISGEQNGTYNVVVTGTNASNVEVTETSTLTLSQALPTLTSATFNPTHQLEGQNVTVTLEFDKALQAASAELGGSAFTLTKTADAKIWTGDVVVPVTSGLTVGLVVKDYQDLSGNTGADDSSHSMPITPILAITPVGNVDGSNAASLQIAGTSTRFEGQTVSVEIKAQGSETPIVSSNATVQSGGAWTSNAMDISGEQNGTYNVVVTGTNASNVEVTETSTLTLSQALPTLTSATFNPTHQLEGQNVTVTLEFDKALQAASAELGGSAITLTKTADAKVWTGDVVVPVTSGLTVGLVVKDYQDLSGNTGADDSSHSMPITPILAITPVGNVDGSNAASLQIAGTSTRFEGQTVSVEIKAQGSETAIVSSNATVQSGGAWTSNAMDISGEPNGTYNVVVTGTNASNVEVTETSTLTLSQALPTLTSATFNPTHQLEGQNVTVTLEFDKALQAASAELGGSAITLTKTADAKVWTGDVVVPVTSELTVGLVVKDYQDLSGNTGADDSSHSMPITPILAITPVGNVDGTNAASLQIAGTSTRFEGQTVSVEIKAQGSETPIVSSNATVQSGGAWTSNAMDISGEQNGTYNVVVTGTNASNVEVTETSTLTLSQALPTLTSATFNPTHQLEGQNVTVTLEFDKALQAASAELGGSAITLTKTADAKVWTGDVVVPVTSGLTVGLVVKDYQDLSGNTGADDSSHSMPITPILAITPVGNVDGTNAASLQIAGTSTRFEGQTVSVEIKAQGSETAIVSSNATVQSGGAWTSNAMDISGEPNGTYNVVVTGTNASNVEVTETSTLTLSQALPTLTSATFNPTHQLEGQNVTVTLEFDKALQAASAELGGSAITLTKTADAKVWTGDVVVPVTSELTVGLVVKDYQDLSGNTGADDSSHSMPITPTITMGTISDVSGNTTVTINGTSTRFKQGEVIEIRAVDADDKPTTGNASVLSDGTWTVDLDLSSLKEGTITVYANGTNSLSASATEVDTTFNYSSTIVKVLSVSDYLYRDKEDIALRKVA</sequence>
<dbReference type="Gene3D" id="2.60.40.10">
    <property type="entry name" value="Immunoglobulins"/>
    <property type="match status" value="1"/>
</dbReference>
<feature type="signal peptide" evidence="2">
    <location>
        <begin position="1"/>
        <end position="24"/>
    </location>
</feature>
<gene>
    <name evidence="4" type="ORF">D0812_23630</name>
</gene>
<reference evidence="4 5" key="1">
    <citation type="submission" date="2018-10" db="EMBL/GenBank/DDBJ databases">
        <title>Whole Genome of Vibrio owensii strain 170502, isolated from Acute Hepatopancreatic Necrosis Disease (AHPND) shrimp.</title>
        <authorList>
            <person name="Yan M."/>
            <person name="Wang X."/>
            <person name="Wang Y."/>
        </authorList>
    </citation>
    <scope>NUCLEOTIDE SEQUENCE [LARGE SCALE GENOMIC DNA]</scope>
    <source>
        <strain evidence="4 5">1700302</strain>
    </source>
</reference>
<dbReference type="Proteomes" id="UP000272136">
    <property type="component" value="Chromosome 2"/>
</dbReference>
<dbReference type="InterPro" id="IPR044048">
    <property type="entry name" value="Big_12"/>
</dbReference>
<evidence type="ECO:0000313" key="5">
    <source>
        <dbReference type="Proteomes" id="UP000272136"/>
    </source>
</evidence>